<reference evidence="2" key="1">
    <citation type="submission" date="2016-06" db="EMBL/GenBank/DDBJ databases">
        <title>Parallel loss of symbiosis genes in relatives of nitrogen-fixing non-legume Parasponia.</title>
        <authorList>
            <person name="Van Velzen R."/>
            <person name="Holmer R."/>
            <person name="Bu F."/>
            <person name="Rutten L."/>
            <person name="Van Zeijl A."/>
            <person name="Liu W."/>
            <person name="Santuari L."/>
            <person name="Cao Q."/>
            <person name="Sharma T."/>
            <person name="Shen D."/>
            <person name="Roswanjaya Y."/>
            <person name="Wardhani T."/>
            <person name="Kalhor M.S."/>
            <person name="Jansen J."/>
            <person name="Van den Hoogen J."/>
            <person name="Gungor B."/>
            <person name="Hartog M."/>
            <person name="Hontelez J."/>
            <person name="Verver J."/>
            <person name="Yang W.-C."/>
            <person name="Schijlen E."/>
            <person name="Repin R."/>
            <person name="Schilthuizen M."/>
            <person name="Schranz E."/>
            <person name="Heidstra R."/>
            <person name="Miyata K."/>
            <person name="Fedorova E."/>
            <person name="Kohlen W."/>
            <person name="Bisseling T."/>
            <person name="Smit S."/>
            <person name="Geurts R."/>
        </authorList>
    </citation>
    <scope>NUCLEOTIDE SEQUENCE [LARGE SCALE GENOMIC DNA]</scope>
    <source>
        <strain evidence="2">cv. WU1-14</strain>
    </source>
</reference>
<sequence>MLQSIWQKVKTTASSISPEKKLQALSPLLGEQGQFRQ</sequence>
<dbReference type="Proteomes" id="UP000237105">
    <property type="component" value="Unassembled WGS sequence"/>
</dbReference>
<evidence type="ECO:0000313" key="2">
    <source>
        <dbReference type="Proteomes" id="UP000237105"/>
    </source>
</evidence>
<name>A0A2P5AS71_PARAD</name>
<keyword evidence="2" id="KW-1185">Reference proteome</keyword>
<gene>
    <name evidence="1" type="ORF">PanWU01x14_305630</name>
</gene>
<organism evidence="1 2">
    <name type="scientific">Parasponia andersonii</name>
    <name type="common">Sponia andersonii</name>
    <dbReference type="NCBI Taxonomy" id="3476"/>
    <lineage>
        <taxon>Eukaryota</taxon>
        <taxon>Viridiplantae</taxon>
        <taxon>Streptophyta</taxon>
        <taxon>Embryophyta</taxon>
        <taxon>Tracheophyta</taxon>
        <taxon>Spermatophyta</taxon>
        <taxon>Magnoliopsida</taxon>
        <taxon>eudicotyledons</taxon>
        <taxon>Gunneridae</taxon>
        <taxon>Pentapetalae</taxon>
        <taxon>rosids</taxon>
        <taxon>fabids</taxon>
        <taxon>Rosales</taxon>
        <taxon>Cannabaceae</taxon>
        <taxon>Parasponia</taxon>
    </lineage>
</organism>
<accession>A0A2P5AS71</accession>
<protein>
    <submittedName>
        <fullName evidence="1">Uncharacterized protein</fullName>
    </submittedName>
</protein>
<evidence type="ECO:0000313" key="1">
    <source>
        <dbReference type="EMBL" id="PON39384.1"/>
    </source>
</evidence>
<comment type="caution">
    <text evidence="1">The sequence shown here is derived from an EMBL/GenBank/DDBJ whole genome shotgun (WGS) entry which is preliminary data.</text>
</comment>
<dbReference type="AlphaFoldDB" id="A0A2P5AS71"/>
<dbReference type="EMBL" id="JXTB01000468">
    <property type="protein sequence ID" value="PON39384.1"/>
    <property type="molecule type" value="Genomic_DNA"/>
</dbReference>
<proteinExistence type="predicted"/>